<dbReference type="InterPro" id="IPR011765">
    <property type="entry name" value="Pept_M16_N"/>
</dbReference>
<dbReference type="NCBIfam" id="NF047421">
    <property type="entry name" value="YfmH_fam"/>
    <property type="match status" value="1"/>
</dbReference>
<dbReference type="GO" id="GO:0046872">
    <property type="term" value="F:metal ion binding"/>
    <property type="evidence" value="ECO:0007669"/>
    <property type="project" value="InterPro"/>
</dbReference>
<feature type="domain" description="Peptidase M16 N-terminal" evidence="1">
    <location>
        <begin position="63"/>
        <end position="175"/>
    </location>
</feature>
<dbReference type="Gene3D" id="3.30.830.10">
    <property type="entry name" value="Metalloenzyme, LuxS/M16 peptidase-like"/>
    <property type="match status" value="2"/>
</dbReference>
<feature type="domain" description="Peptidase M16 C-terminal" evidence="2">
    <location>
        <begin position="182"/>
        <end position="354"/>
    </location>
</feature>
<dbReference type="InterPro" id="IPR011249">
    <property type="entry name" value="Metalloenz_LuxS/M16"/>
</dbReference>
<name>A0A4R1R1P2_9FIRM</name>
<dbReference type="SUPFAM" id="SSF63411">
    <property type="entry name" value="LuxS/MPP-like metallohydrolase"/>
    <property type="match status" value="2"/>
</dbReference>
<dbReference type="InterPro" id="IPR050361">
    <property type="entry name" value="MPP/UQCRC_Complex"/>
</dbReference>
<dbReference type="RefSeq" id="WP_058966595.1">
    <property type="nucleotide sequence ID" value="NZ_CABKVM010000019.1"/>
</dbReference>
<dbReference type="AlphaFoldDB" id="A0A4R1R1P2"/>
<dbReference type="OrthoDB" id="9811314at2"/>
<gene>
    <name evidence="3" type="ORF">EDD77_106129</name>
</gene>
<dbReference type="EMBL" id="SLUM01000006">
    <property type="protein sequence ID" value="TCL59212.1"/>
    <property type="molecule type" value="Genomic_DNA"/>
</dbReference>
<accession>A0A4R1R1P2</accession>
<dbReference type="Pfam" id="PF05193">
    <property type="entry name" value="Peptidase_M16_C"/>
    <property type="match status" value="1"/>
</dbReference>
<evidence type="ECO:0000259" key="1">
    <source>
        <dbReference type="Pfam" id="PF00675"/>
    </source>
</evidence>
<organism evidence="3 4">
    <name type="scientific">Allofournierella massiliensis</name>
    <dbReference type="NCBI Taxonomy" id="1650663"/>
    <lineage>
        <taxon>Bacteria</taxon>
        <taxon>Bacillati</taxon>
        <taxon>Bacillota</taxon>
        <taxon>Clostridia</taxon>
        <taxon>Eubacteriales</taxon>
        <taxon>Oscillospiraceae</taxon>
        <taxon>Allofournierella</taxon>
    </lineage>
</organism>
<dbReference type="PANTHER" id="PTHR11851:SF134">
    <property type="entry name" value="ZINC-DEPENDENT PROTEASE"/>
    <property type="match status" value="1"/>
</dbReference>
<evidence type="ECO:0000259" key="2">
    <source>
        <dbReference type="Pfam" id="PF05193"/>
    </source>
</evidence>
<evidence type="ECO:0000313" key="3">
    <source>
        <dbReference type="EMBL" id="TCL59212.1"/>
    </source>
</evidence>
<proteinExistence type="predicted"/>
<evidence type="ECO:0000313" key="4">
    <source>
        <dbReference type="Proteomes" id="UP000295184"/>
    </source>
</evidence>
<sequence length="424" mass="47197">MQNEPMQAVRAAVACESVVLENGLTVLVRPMPGYSGVHAIYGTRFGSIDLEFEVDGRRVSLPAGVAHFLEHKMFESEDGDAFAKFAKTGAAANAYTSFDKTCYLFTATQQVDESLDILLSMVNEPYFTRETIQKEQGIIGQEIKMYDDSPDWRIMTGLFGCLYHNHPIRNDIAGTVESIAQITPEMLYDCCKGFYNPGNMVLAVAGNITTEQVLAACKRAKLPAKPATVKRIQPQEPESVARERLEFSMQLAKPCLGVGFKETPVEGARAEIICDMLTELVGGGMTRFYRTLYDQGLVNPGFGGEFLVLDGCCCFLFTGETEQPEKVRGMLLEEIERLRKEGVDEELFTLCKNQSYGEMLQDLENIEDSATALAGSFFRKRSLTEEIEALASVTRQEVDEALQTMLRPERSSTVIIWPKQEENA</sequence>
<dbReference type="STRING" id="1650663.GCA_001486665_03166"/>
<dbReference type="InterPro" id="IPR007863">
    <property type="entry name" value="Peptidase_M16_C"/>
</dbReference>
<reference evidence="3 4" key="1">
    <citation type="submission" date="2019-03" db="EMBL/GenBank/DDBJ databases">
        <title>Genomic Encyclopedia of Type Strains, Phase IV (KMG-IV): sequencing the most valuable type-strain genomes for metagenomic binning, comparative biology and taxonomic classification.</title>
        <authorList>
            <person name="Goeker M."/>
        </authorList>
    </citation>
    <scope>NUCLEOTIDE SEQUENCE [LARGE SCALE GENOMIC DNA]</scope>
    <source>
        <strain evidence="3 4">DSM 100451</strain>
    </source>
</reference>
<dbReference type="Pfam" id="PF00675">
    <property type="entry name" value="Peptidase_M16"/>
    <property type="match status" value="1"/>
</dbReference>
<comment type="caution">
    <text evidence="3">The sequence shown here is derived from an EMBL/GenBank/DDBJ whole genome shotgun (WGS) entry which is preliminary data.</text>
</comment>
<dbReference type="PANTHER" id="PTHR11851">
    <property type="entry name" value="METALLOPROTEASE"/>
    <property type="match status" value="1"/>
</dbReference>
<protein>
    <submittedName>
        <fullName evidence="3">Putative Zn-dependent peptidase</fullName>
    </submittedName>
</protein>
<dbReference type="Proteomes" id="UP000295184">
    <property type="component" value="Unassembled WGS sequence"/>
</dbReference>